<sequence length="68" mass="8267">MIKRKKALPTWIQNVDLGQKRVYDRNWVFILILFFLFFVVIFLDMYSYPASVDDYQVFERVKSLLLQS</sequence>
<name>A0A7T1AJQ2_ATRLM</name>
<reference evidence="2 3" key="1">
    <citation type="journal article" date="2021" name="Nat. Commun.">
        <title>Isolation of a member of the candidate phylum Atribacteria reveals a unique cell membrane structure.</title>
        <authorList>
            <person name="Taiki K."/>
            <person name="Nobu M.K."/>
            <person name="Kusada H."/>
            <person name="Meng X.-Y."/>
            <person name="Hosoki N."/>
            <person name="Uematsu K."/>
            <person name="Yoshioka H."/>
            <person name="Kamagata Y."/>
            <person name="Tamaki H."/>
        </authorList>
    </citation>
    <scope>NUCLEOTIDE SEQUENCE [LARGE SCALE GENOMIC DNA]</scope>
    <source>
        <strain evidence="2 3">RT761</strain>
    </source>
</reference>
<dbReference type="AlphaFoldDB" id="A0A7T1AJQ2"/>
<dbReference type="Proteomes" id="UP000594463">
    <property type="component" value="Chromosome"/>
</dbReference>
<keyword evidence="1" id="KW-0472">Membrane</keyword>
<dbReference type="KEGG" id="alam:RT761_00371"/>
<evidence type="ECO:0000313" key="2">
    <source>
        <dbReference type="EMBL" id="QPM67179.1"/>
    </source>
</evidence>
<keyword evidence="1" id="KW-0812">Transmembrane</keyword>
<dbReference type="EMBL" id="CP065383">
    <property type="protein sequence ID" value="QPM67179.1"/>
    <property type="molecule type" value="Genomic_DNA"/>
</dbReference>
<protein>
    <submittedName>
        <fullName evidence="2">Uncharacterized protein</fullName>
    </submittedName>
</protein>
<keyword evidence="3" id="KW-1185">Reference proteome</keyword>
<gene>
    <name evidence="2" type="ORF">RT761_00371</name>
</gene>
<keyword evidence="1" id="KW-1133">Transmembrane helix</keyword>
<organism evidence="2 3">
    <name type="scientific">Atribacter laminatus</name>
    <dbReference type="NCBI Taxonomy" id="2847778"/>
    <lineage>
        <taxon>Bacteria</taxon>
        <taxon>Pseudomonadati</taxon>
        <taxon>Atribacterota</taxon>
        <taxon>Atribacteria</taxon>
        <taxon>Atribacterales</taxon>
        <taxon>Atribacteraceae</taxon>
        <taxon>Atribacter</taxon>
    </lineage>
</organism>
<proteinExistence type="predicted"/>
<evidence type="ECO:0000256" key="1">
    <source>
        <dbReference type="SAM" id="Phobius"/>
    </source>
</evidence>
<dbReference type="RefSeq" id="WP_218112400.1">
    <property type="nucleotide sequence ID" value="NZ_CP065383.1"/>
</dbReference>
<feature type="transmembrane region" description="Helical" evidence="1">
    <location>
        <begin position="27"/>
        <end position="48"/>
    </location>
</feature>
<evidence type="ECO:0000313" key="3">
    <source>
        <dbReference type="Proteomes" id="UP000594463"/>
    </source>
</evidence>
<accession>A0A7T1AJQ2</accession>